<dbReference type="AlphaFoldDB" id="A0A5C0ZYT9"/>
<dbReference type="InterPro" id="IPR014729">
    <property type="entry name" value="Rossmann-like_a/b/a_fold"/>
</dbReference>
<dbReference type="OrthoDB" id="9792500at2"/>
<proteinExistence type="inferred from homology"/>
<sequence length="150" mass="16443">MGKHVMYQSILVPLDGSECAQKALKIAAHLKRRTDASLFLLHVPVKPDIWNDHRDRVGATTLGYTPEEVVQYGRQMVERSASSAALEKDDYTLLATSGDPADVILEQAEKLHVDAIFMGRRGMSNVQGLLIGSICQRVSHAAPCPVIVVH</sequence>
<dbReference type="PRINTS" id="PR01438">
    <property type="entry name" value="UNVRSLSTRESS"/>
</dbReference>
<keyword evidence="4" id="KW-1185">Reference proteome</keyword>
<evidence type="ECO:0000313" key="4">
    <source>
        <dbReference type="Proteomes" id="UP000322553"/>
    </source>
</evidence>
<accession>A0A5C0ZYT9</accession>
<dbReference type="PANTHER" id="PTHR46268:SF6">
    <property type="entry name" value="UNIVERSAL STRESS PROTEIN UP12"/>
    <property type="match status" value="1"/>
</dbReference>
<evidence type="ECO:0000256" key="1">
    <source>
        <dbReference type="ARBA" id="ARBA00008791"/>
    </source>
</evidence>
<feature type="domain" description="UspA" evidence="2">
    <location>
        <begin position="6"/>
        <end position="150"/>
    </location>
</feature>
<evidence type="ECO:0000313" key="3">
    <source>
        <dbReference type="EMBL" id="QEL11712.1"/>
    </source>
</evidence>
<dbReference type="InterPro" id="IPR006015">
    <property type="entry name" value="Universal_stress_UspA"/>
</dbReference>
<comment type="similarity">
    <text evidence="1">Belongs to the universal stress protein A family.</text>
</comment>
<protein>
    <submittedName>
        <fullName evidence="3">Universal stress protein</fullName>
    </submittedName>
</protein>
<evidence type="ECO:0000259" key="2">
    <source>
        <dbReference type="Pfam" id="PF00582"/>
    </source>
</evidence>
<dbReference type="KEGG" id="kuy:FY550_11565"/>
<dbReference type="Gene3D" id="3.40.50.620">
    <property type="entry name" value="HUPs"/>
    <property type="match status" value="1"/>
</dbReference>
<organism evidence="3 4">
    <name type="scientific">Kushneria phosphatilytica</name>
    <dbReference type="NCBI Taxonomy" id="657387"/>
    <lineage>
        <taxon>Bacteria</taxon>
        <taxon>Pseudomonadati</taxon>
        <taxon>Pseudomonadota</taxon>
        <taxon>Gammaproteobacteria</taxon>
        <taxon>Oceanospirillales</taxon>
        <taxon>Halomonadaceae</taxon>
        <taxon>Kushneria</taxon>
    </lineage>
</organism>
<dbReference type="SUPFAM" id="SSF52402">
    <property type="entry name" value="Adenine nucleotide alpha hydrolases-like"/>
    <property type="match status" value="1"/>
</dbReference>
<dbReference type="InterPro" id="IPR006016">
    <property type="entry name" value="UspA"/>
</dbReference>
<dbReference type="EMBL" id="CP043420">
    <property type="protein sequence ID" value="QEL11712.1"/>
    <property type="molecule type" value="Genomic_DNA"/>
</dbReference>
<dbReference type="Proteomes" id="UP000322553">
    <property type="component" value="Chromosome"/>
</dbReference>
<dbReference type="PANTHER" id="PTHR46268">
    <property type="entry name" value="STRESS RESPONSE PROTEIN NHAX"/>
    <property type="match status" value="1"/>
</dbReference>
<dbReference type="Pfam" id="PF00582">
    <property type="entry name" value="Usp"/>
    <property type="match status" value="1"/>
</dbReference>
<dbReference type="CDD" id="cd00293">
    <property type="entry name" value="USP-like"/>
    <property type="match status" value="1"/>
</dbReference>
<name>A0A5C0ZYT9_9GAMM</name>
<gene>
    <name evidence="3" type="ORF">FY550_11565</name>
</gene>
<reference evidence="3 4" key="1">
    <citation type="submission" date="2019-08" db="EMBL/GenBank/DDBJ databases">
        <title>Complete genome sequence of Kushneria sp. YCWA18, a halophilic phosphate-solubilizing bacterium isolated from Daqiao saltern in China.</title>
        <authorList>
            <person name="Du G.-X."/>
            <person name="Qu L.-Y."/>
        </authorList>
    </citation>
    <scope>NUCLEOTIDE SEQUENCE [LARGE SCALE GENOMIC DNA]</scope>
    <source>
        <strain evidence="3 4">YCWA18</strain>
    </source>
</reference>